<dbReference type="Proteomes" id="UP000499080">
    <property type="component" value="Unassembled WGS sequence"/>
</dbReference>
<accession>A0A4Y2S9F3</accession>
<keyword evidence="2" id="KW-1185">Reference proteome</keyword>
<comment type="caution">
    <text evidence="1">The sequence shown here is derived from an EMBL/GenBank/DDBJ whole genome shotgun (WGS) entry which is preliminary data.</text>
</comment>
<sequence length="88" mass="9444">MKSTAGESCFSGVACHVAAVEPDRVFSLCGCSSCAACDEELCGIRTKSILFGVDGEIGWLQKKAVVPRHVDSEQDILRGLLTLHPFMD</sequence>
<proteinExistence type="predicted"/>
<dbReference type="EMBL" id="BGPR01020356">
    <property type="protein sequence ID" value="GBN84453.1"/>
    <property type="molecule type" value="Genomic_DNA"/>
</dbReference>
<name>A0A4Y2S9F3_ARAVE</name>
<dbReference type="AlphaFoldDB" id="A0A4Y2S9F3"/>
<evidence type="ECO:0000313" key="1">
    <source>
        <dbReference type="EMBL" id="GBN84453.1"/>
    </source>
</evidence>
<evidence type="ECO:0000313" key="2">
    <source>
        <dbReference type="Proteomes" id="UP000499080"/>
    </source>
</evidence>
<protein>
    <submittedName>
        <fullName evidence="1">Uncharacterized protein</fullName>
    </submittedName>
</protein>
<gene>
    <name evidence="1" type="ORF">AVEN_34472_1</name>
</gene>
<organism evidence="1 2">
    <name type="scientific">Araneus ventricosus</name>
    <name type="common">Orbweaver spider</name>
    <name type="synonym">Epeira ventricosa</name>
    <dbReference type="NCBI Taxonomy" id="182803"/>
    <lineage>
        <taxon>Eukaryota</taxon>
        <taxon>Metazoa</taxon>
        <taxon>Ecdysozoa</taxon>
        <taxon>Arthropoda</taxon>
        <taxon>Chelicerata</taxon>
        <taxon>Arachnida</taxon>
        <taxon>Araneae</taxon>
        <taxon>Araneomorphae</taxon>
        <taxon>Entelegynae</taxon>
        <taxon>Araneoidea</taxon>
        <taxon>Araneidae</taxon>
        <taxon>Araneus</taxon>
    </lineage>
</organism>
<reference evidence="1 2" key="1">
    <citation type="journal article" date="2019" name="Sci. Rep.">
        <title>Orb-weaving spider Araneus ventricosus genome elucidates the spidroin gene catalogue.</title>
        <authorList>
            <person name="Kono N."/>
            <person name="Nakamura H."/>
            <person name="Ohtoshi R."/>
            <person name="Moran D.A.P."/>
            <person name="Shinohara A."/>
            <person name="Yoshida Y."/>
            <person name="Fujiwara M."/>
            <person name="Mori M."/>
            <person name="Tomita M."/>
            <person name="Arakawa K."/>
        </authorList>
    </citation>
    <scope>NUCLEOTIDE SEQUENCE [LARGE SCALE GENOMIC DNA]</scope>
</reference>